<dbReference type="InterPro" id="IPR011559">
    <property type="entry name" value="Initiation_fac_2B_a/b/d"/>
</dbReference>
<dbReference type="InterPro" id="IPR005250">
    <property type="entry name" value="R15Pi"/>
</dbReference>
<accession>E1RH57</accession>
<gene>
    <name evidence="5" type="ordered locus">Mpet_0507</name>
</gene>
<evidence type="ECO:0000313" key="6">
    <source>
        <dbReference type="Proteomes" id="UP000006565"/>
    </source>
</evidence>
<dbReference type="STRING" id="679926.Mpet_0507"/>
<dbReference type="KEGG" id="mpi:Mpet_0507"/>
<comment type="miscellaneous">
    <text evidence="4">Reaction proceeds via a cis-phosphoenolate intermediate.</text>
</comment>
<evidence type="ECO:0000256" key="3">
    <source>
        <dbReference type="ARBA" id="ARBA00023277"/>
    </source>
</evidence>
<evidence type="ECO:0000256" key="2">
    <source>
        <dbReference type="ARBA" id="ARBA00023235"/>
    </source>
</evidence>
<organism evidence="5 6">
    <name type="scientific">Methanolacinia petrolearia (strain DSM 11571 / OCM 486 / SEBR 4847)</name>
    <name type="common">Methanoplanus petrolearius</name>
    <dbReference type="NCBI Taxonomy" id="679926"/>
    <lineage>
        <taxon>Archaea</taxon>
        <taxon>Methanobacteriati</taxon>
        <taxon>Methanobacteriota</taxon>
        <taxon>Stenosarchaea group</taxon>
        <taxon>Methanomicrobia</taxon>
        <taxon>Methanomicrobiales</taxon>
        <taxon>Methanomicrobiaceae</taxon>
        <taxon>Methanolacinia</taxon>
    </lineage>
</organism>
<dbReference type="EC" id="5.3.1.29" evidence="4"/>
<feature type="active site" description="Proton donor" evidence="4">
    <location>
        <position position="194"/>
    </location>
</feature>
<protein>
    <recommendedName>
        <fullName evidence="4">Ribose 1,5-bisphosphate isomerase</fullName>
        <shortName evidence="4">R15P isomerase</shortName>
        <shortName evidence="4">R15Pi</shortName>
        <ecNumber evidence="4">5.3.1.29</ecNumber>
    </recommendedName>
    <alternativeName>
        <fullName evidence="4">Ribulose 1,5-bisphosphate synthase</fullName>
        <shortName evidence="4">RuBP synthase</shortName>
    </alternativeName>
</protein>
<dbReference type="NCBIfam" id="TIGR00524">
    <property type="entry name" value="eIF-2B_rel"/>
    <property type="match status" value="1"/>
</dbReference>
<dbReference type="Gene3D" id="3.40.50.10470">
    <property type="entry name" value="Translation initiation factor eif-2b, domain 2"/>
    <property type="match status" value="1"/>
</dbReference>
<feature type="binding site" evidence="4">
    <location>
        <begin position="16"/>
        <end position="19"/>
    </location>
    <ligand>
        <name>substrate</name>
    </ligand>
</feature>
<keyword evidence="6" id="KW-1185">Reference proteome</keyword>
<evidence type="ECO:0000256" key="4">
    <source>
        <dbReference type="HAMAP-Rule" id="MF_02230"/>
    </source>
</evidence>
<comment type="catalytic activity">
    <reaction evidence="4">
        <text>alpha-D-ribose 1,5-bisphosphate = D-ribulose 1,5-bisphosphate</text>
        <dbReference type="Rhea" id="RHEA:32243"/>
        <dbReference type="ChEBI" id="CHEBI:57870"/>
        <dbReference type="ChEBI" id="CHEBI:68688"/>
        <dbReference type="EC" id="5.3.1.29"/>
    </reaction>
</comment>
<dbReference type="eggNOG" id="arCOG01124">
    <property type="taxonomic scope" value="Archaea"/>
</dbReference>
<comment type="similarity">
    <text evidence="1 4">Belongs to the eIF-2B alpha/beta/delta subunits family. R15P isomerase subfamily.</text>
</comment>
<comment type="caution">
    <text evidence="4">Lacks conserved residue(s) required for the propagation of feature annotation.</text>
</comment>
<name>E1RH57_METP4</name>
<evidence type="ECO:0000256" key="1">
    <source>
        <dbReference type="ARBA" id="ARBA00009229"/>
    </source>
</evidence>
<feature type="active site" description="Proton acceptor" evidence="4">
    <location>
        <position position="125"/>
    </location>
</feature>
<dbReference type="SUPFAM" id="SSF100950">
    <property type="entry name" value="NagB/RpiA/CoA transferase-like"/>
    <property type="match status" value="1"/>
</dbReference>
<dbReference type="Proteomes" id="UP000006565">
    <property type="component" value="Chromosome"/>
</dbReference>
<dbReference type="HOGENOM" id="CLU_016218_2_1_2"/>
<feature type="binding site" evidence="4">
    <location>
        <position position="230"/>
    </location>
    <ligand>
        <name>substrate</name>
    </ligand>
</feature>
<evidence type="ECO:0000313" key="5">
    <source>
        <dbReference type="EMBL" id="ADN35281.1"/>
    </source>
</evidence>
<dbReference type="Pfam" id="PF01008">
    <property type="entry name" value="IF-2B"/>
    <property type="match status" value="1"/>
</dbReference>
<dbReference type="FunFam" id="3.40.50.10470:FF:000019">
    <property type="entry name" value="Ribose 1,5-bisphosphate isomerase"/>
    <property type="match status" value="1"/>
</dbReference>
<dbReference type="GO" id="GO:0043917">
    <property type="term" value="F:ribose 1,5-bisphosphate isomerase activity"/>
    <property type="evidence" value="ECO:0007669"/>
    <property type="project" value="UniProtKB-UniRule"/>
</dbReference>
<comment type="function">
    <text evidence="4">Catalyzes the isomerization of ribose 1,5-bisphosphate (R15P) to ribulose 1,5-bisphosphate (RuBP), the CO(2) acceptor and substrate for RubisCO. Functions in an archaeal AMP degradation pathway, together with AMP phosphorylase and RubisCO.</text>
</comment>
<dbReference type="GO" id="GO:0046523">
    <property type="term" value="F:S-methyl-5-thioribose-1-phosphate isomerase activity"/>
    <property type="evidence" value="ECO:0007669"/>
    <property type="project" value="TreeGrafter"/>
</dbReference>
<dbReference type="Gene3D" id="1.20.120.420">
    <property type="entry name" value="translation initiation factor eif-2b, domain 1"/>
    <property type="match status" value="1"/>
</dbReference>
<feature type="binding site" evidence="4">
    <location>
        <begin position="204"/>
        <end position="205"/>
    </location>
    <ligand>
        <name>substrate</name>
    </ligand>
</feature>
<dbReference type="PANTHER" id="PTHR43475:SF2">
    <property type="entry name" value="RIBOSE 1,5-BISPHOSPHATE ISOMERASE"/>
    <property type="match status" value="1"/>
</dbReference>
<dbReference type="GO" id="GO:0019509">
    <property type="term" value="P:L-methionine salvage from methylthioadenosine"/>
    <property type="evidence" value="ECO:0007669"/>
    <property type="project" value="TreeGrafter"/>
</dbReference>
<dbReference type="InterPro" id="IPR000649">
    <property type="entry name" value="IF-2B-related"/>
</dbReference>
<keyword evidence="5" id="KW-0396">Initiation factor</keyword>
<sequence>MSLEDTAEKIRTMEIRGAALIARAAVEALCKYGEGLGELALPEFKEELERAAGVLLATRPTAVSLPNAVNIVMKDVRNADTIAEAREALRLSSIEFIRDSKEALSKIAEIGARHIPENAVLMTHCNSQAAIGCIIEAHRQGKIREVYATEVRPRNQGLLTIRALNDAGIKTNFIVDSAARFYMKKVDLFITGTDAVTVNGAVVNKIGTSQIALAAREARVPMMVAAETFKFAPKTIAGDLIKIEERDSSEVLAKKIAGDLDNVTIKNPAFDVTPADFVDLIITEKGAIPPEMAYIIIRDYLGWEIGDFR</sequence>
<keyword evidence="5" id="KW-0648">Protein biosynthesis</keyword>
<keyword evidence="2 4" id="KW-0413">Isomerase</keyword>
<dbReference type="InterPro" id="IPR042529">
    <property type="entry name" value="IF_2B-like_C"/>
</dbReference>
<proteinExistence type="inferred from homology"/>
<dbReference type="AlphaFoldDB" id="E1RH57"/>
<dbReference type="PANTHER" id="PTHR43475">
    <property type="entry name" value="METHYLTHIORIBOSE-1-PHOSPHATE ISOMERASE"/>
    <property type="match status" value="1"/>
</dbReference>
<reference evidence="5 6" key="1">
    <citation type="journal article" date="2010" name="Stand. Genomic Sci.">
        <title>Complete genome sequence of Methanoplanus petrolearius type strain (SEBR 4847).</title>
        <authorList>
            <person name="Brambilla E."/>
            <person name="Djao O.D."/>
            <person name="Daligault H."/>
            <person name="Lapidus A."/>
            <person name="Lucas S."/>
            <person name="Hammon N."/>
            <person name="Nolan M."/>
            <person name="Tice H."/>
            <person name="Cheng J.F."/>
            <person name="Han C."/>
            <person name="Tapia R."/>
            <person name="Goodwin L."/>
            <person name="Pitluck S."/>
            <person name="Liolios K."/>
            <person name="Ivanova N."/>
            <person name="Mavromatis K."/>
            <person name="Mikhailova N."/>
            <person name="Pati A."/>
            <person name="Chen A."/>
            <person name="Palaniappan K."/>
            <person name="Land M."/>
            <person name="Hauser L."/>
            <person name="Chang Y.J."/>
            <person name="Jeffries C.D."/>
            <person name="Rohde M."/>
            <person name="Spring S."/>
            <person name="Sikorski J."/>
            <person name="Goker M."/>
            <person name="Woyke T."/>
            <person name="Bristow J."/>
            <person name="Eisen J.A."/>
            <person name="Markowitz V."/>
            <person name="Hugenholtz P."/>
            <person name="Kyrpides N.C."/>
            <person name="Klenk H.P."/>
        </authorList>
    </citation>
    <scope>NUCLEOTIDE SEQUENCE [LARGE SCALE GENOMIC DNA]</scope>
    <source>
        <strain evidence="6">DSM 11571 / OCM 486 / SEBR 4847</strain>
    </source>
</reference>
<dbReference type="GeneID" id="9742955"/>
<dbReference type="EMBL" id="CP002117">
    <property type="protein sequence ID" value="ADN35281.1"/>
    <property type="molecule type" value="Genomic_DNA"/>
</dbReference>
<dbReference type="HAMAP" id="MF_02230">
    <property type="entry name" value="R15P_isomerase"/>
    <property type="match status" value="1"/>
</dbReference>
<dbReference type="NCBIfam" id="TIGR00511">
    <property type="entry name" value="ribulose_e2b2"/>
    <property type="match status" value="1"/>
</dbReference>
<dbReference type="GO" id="GO:0019323">
    <property type="term" value="P:pentose catabolic process"/>
    <property type="evidence" value="ECO:0007669"/>
    <property type="project" value="UniProtKB-UniRule"/>
</dbReference>
<dbReference type="RefSeq" id="WP_013328459.1">
    <property type="nucleotide sequence ID" value="NC_014507.1"/>
</dbReference>
<dbReference type="GO" id="GO:0003743">
    <property type="term" value="F:translation initiation factor activity"/>
    <property type="evidence" value="ECO:0007669"/>
    <property type="project" value="UniProtKB-KW"/>
</dbReference>
<keyword evidence="3 4" id="KW-0119">Carbohydrate metabolism</keyword>
<feature type="binding site" evidence="4">
    <location>
        <position position="59"/>
    </location>
    <ligand>
        <name>substrate</name>
    </ligand>
</feature>
<dbReference type="InterPro" id="IPR027363">
    <property type="entry name" value="M1Pi_N"/>
</dbReference>
<dbReference type="InterPro" id="IPR037171">
    <property type="entry name" value="NagB/RpiA_transferase-like"/>
</dbReference>
<dbReference type="OrthoDB" id="27639at2157"/>